<dbReference type="EC" id="3.6.4.13" evidence="4"/>
<dbReference type="InterPro" id="IPR027417">
    <property type="entry name" value="P-loop_NTPase"/>
</dbReference>
<accession>A0A9L0R482</accession>
<dbReference type="Proteomes" id="UP000002281">
    <property type="component" value="Chromosome 8"/>
</dbReference>
<dbReference type="GO" id="GO:0003723">
    <property type="term" value="F:RNA binding"/>
    <property type="evidence" value="ECO:0007669"/>
    <property type="project" value="UniProtKB-UniRule"/>
</dbReference>
<dbReference type="AlphaFoldDB" id="A0A9L0R482"/>
<comment type="function">
    <text evidence="4">RNA helicase.</text>
</comment>
<gene>
    <name evidence="7" type="primary">DDX55</name>
</gene>
<keyword evidence="4" id="KW-0347">Helicase</keyword>
<keyword evidence="8" id="KW-1185">Reference proteome</keyword>
<keyword evidence="3 4" id="KW-0067">ATP-binding</keyword>
<reference evidence="7" key="2">
    <citation type="submission" date="2025-08" db="UniProtKB">
        <authorList>
            <consortium name="Ensembl"/>
        </authorList>
    </citation>
    <scope>IDENTIFICATION</scope>
    <source>
        <strain evidence="7">Thoroughbred</strain>
    </source>
</reference>
<evidence type="ECO:0000256" key="5">
    <source>
        <dbReference type="SAM" id="MobiDB-lite"/>
    </source>
</evidence>
<dbReference type="InterPro" id="IPR011545">
    <property type="entry name" value="DEAD/DEAH_box_helicase_dom"/>
</dbReference>
<comment type="catalytic activity">
    <reaction evidence="4">
        <text>ATP + H2O = ADP + phosphate + H(+)</text>
        <dbReference type="Rhea" id="RHEA:13065"/>
        <dbReference type="ChEBI" id="CHEBI:15377"/>
        <dbReference type="ChEBI" id="CHEBI:15378"/>
        <dbReference type="ChEBI" id="CHEBI:30616"/>
        <dbReference type="ChEBI" id="CHEBI:43474"/>
        <dbReference type="ChEBI" id="CHEBI:456216"/>
        <dbReference type="EC" id="3.6.4.13"/>
    </reaction>
</comment>
<evidence type="ECO:0000256" key="2">
    <source>
        <dbReference type="ARBA" id="ARBA00022801"/>
    </source>
</evidence>
<dbReference type="Pfam" id="PF00270">
    <property type="entry name" value="DEAD"/>
    <property type="match status" value="1"/>
</dbReference>
<keyword evidence="1 4" id="KW-0547">Nucleotide-binding</keyword>
<dbReference type="InterPro" id="IPR014001">
    <property type="entry name" value="Helicase_ATP-bd"/>
</dbReference>
<dbReference type="Gene3D" id="3.40.50.300">
    <property type="entry name" value="P-loop containing nucleotide triphosphate hydrolases"/>
    <property type="match status" value="1"/>
</dbReference>
<feature type="domain" description="Helicase ATP-binding" evidence="6">
    <location>
        <begin position="40"/>
        <end position="127"/>
    </location>
</feature>
<protein>
    <recommendedName>
        <fullName evidence="4">ATP-dependent RNA helicase</fullName>
        <ecNumber evidence="4">3.6.4.13</ecNumber>
    </recommendedName>
</protein>
<evidence type="ECO:0000313" key="7">
    <source>
        <dbReference type="Ensembl" id="ENSECAP00000056535.1"/>
    </source>
</evidence>
<keyword evidence="4" id="KW-0694">RNA-binding</keyword>
<comment type="domain">
    <text evidence="4">The Q motif is unique to and characteristic of the DEAD box family of RNA helicases and controls ATP binding and hydrolysis.</text>
</comment>
<dbReference type="SUPFAM" id="SSF52540">
    <property type="entry name" value="P-loop containing nucleoside triphosphate hydrolases"/>
    <property type="match status" value="1"/>
</dbReference>
<sequence>MEHVTEGSWESLPVPLHPGVLGVLRELGFPYMTPVQSATIPLFLKNKDVAAEAVTGSGKTLAFVIPILEILLRREEKLKKSQVGAIIITPTRELAIQIDEVLSHFTKPFPQFSQILWIGGRNPGEDVARFKEQGRARPLEFPVHLSMQWEHHRGDSRPLGGHVPQEGRGPGSGQLCAGP</sequence>
<evidence type="ECO:0000259" key="6">
    <source>
        <dbReference type="PROSITE" id="PS51192"/>
    </source>
</evidence>
<dbReference type="SMART" id="SM00487">
    <property type="entry name" value="DEXDc"/>
    <property type="match status" value="1"/>
</dbReference>
<organism evidence="7 8">
    <name type="scientific">Equus caballus</name>
    <name type="common">Horse</name>
    <dbReference type="NCBI Taxonomy" id="9796"/>
    <lineage>
        <taxon>Eukaryota</taxon>
        <taxon>Metazoa</taxon>
        <taxon>Chordata</taxon>
        <taxon>Craniata</taxon>
        <taxon>Vertebrata</taxon>
        <taxon>Euteleostomi</taxon>
        <taxon>Mammalia</taxon>
        <taxon>Eutheria</taxon>
        <taxon>Laurasiatheria</taxon>
        <taxon>Perissodactyla</taxon>
        <taxon>Equidae</taxon>
        <taxon>Equus</taxon>
    </lineage>
</organism>
<evidence type="ECO:0000256" key="3">
    <source>
        <dbReference type="ARBA" id="ARBA00022840"/>
    </source>
</evidence>
<name>A0A9L0R482_HORSE</name>
<reference evidence="7 8" key="1">
    <citation type="journal article" date="2009" name="Science">
        <title>Genome sequence, comparative analysis, and population genetics of the domestic horse.</title>
        <authorList>
            <consortium name="Broad Institute Genome Sequencing Platform"/>
            <consortium name="Broad Institute Whole Genome Assembly Team"/>
            <person name="Wade C.M."/>
            <person name="Giulotto E."/>
            <person name="Sigurdsson S."/>
            <person name="Zoli M."/>
            <person name="Gnerre S."/>
            <person name="Imsland F."/>
            <person name="Lear T.L."/>
            <person name="Adelson D.L."/>
            <person name="Bailey E."/>
            <person name="Bellone R.R."/>
            <person name="Bloecker H."/>
            <person name="Distl O."/>
            <person name="Edgar R.C."/>
            <person name="Garber M."/>
            <person name="Leeb T."/>
            <person name="Mauceli E."/>
            <person name="MacLeod J.N."/>
            <person name="Penedo M.C.T."/>
            <person name="Raison J.M."/>
            <person name="Sharpe T."/>
            <person name="Vogel J."/>
            <person name="Andersson L."/>
            <person name="Antczak D.F."/>
            <person name="Biagi T."/>
            <person name="Binns M.M."/>
            <person name="Chowdhary B.P."/>
            <person name="Coleman S.J."/>
            <person name="Della Valle G."/>
            <person name="Fryc S."/>
            <person name="Guerin G."/>
            <person name="Hasegawa T."/>
            <person name="Hill E.W."/>
            <person name="Jurka J."/>
            <person name="Kiialainen A."/>
            <person name="Lindgren G."/>
            <person name="Liu J."/>
            <person name="Magnani E."/>
            <person name="Mickelson J.R."/>
            <person name="Murray J."/>
            <person name="Nergadze S.G."/>
            <person name="Onofrio R."/>
            <person name="Pedroni S."/>
            <person name="Piras M.F."/>
            <person name="Raudsepp T."/>
            <person name="Rocchi M."/>
            <person name="Roeed K.H."/>
            <person name="Ryder O.A."/>
            <person name="Searle S."/>
            <person name="Skow L."/>
            <person name="Swinburne J.E."/>
            <person name="Syvaenen A.C."/>
            <person name="Tozaki T."/>
            <person name="Valberg S.J."/>
            <person name="Vaudin M."/>
            <person name="White J.R."/>
            <person name="Zody M.C."/>
            <person name="Lander E.S."/>
            <person name="Lindblad-Toh K."/>
        </authorList>
    </citation>
    <scope>NUCLEOTIDE SEQUENCE [LARGE SCALE GENOMIC DNA]</scope>
    <source>
        <strain evidence="7 8">Thoroughbred</strain>
    </source>
</reference>
<evidence type="ECO:0000256" key="4">
    <source>
        <dbReference type="RuleBase" id="RU365068"/>
    </source>
</evidence>
<keyword evidence="2 4" id="KW-0378">Hydrolase</keyword>
<dbReference type="GO" id="GO:0016787">
    <property type="term" value="F:hydrolase activity"/>
    <property type="evidence" value="ECO:0007669"/>
    <property type="project" value="UniProtKB-KW"/>
</dbReference>
<dbReference type="Ensembl" id="ENSECAT00000135288.1">
    <property type="protein sequence ID" value="ENSECAP00000056535.1"/>
    <property type="gene ID" value="ENSECAG00000011237.4"/>
</dbReference>
<dbReference type="GO" id="GO:0003724">
    <property type="term" value="F:RNA helicase activity"/>
    <property type="evidence" value="ECO:0007669"/>
    <property type="project" value="UniProtKB-EC"/>
</dbReference>
<dbReference type="PANTHER" id="PTHR24031">
    <property type="entry name" value="RNA HELICASE"/>
    <property type="match status" value="1"/>
</dbReference>
<proteinExistence type="inferred from homology"/>
<evidence type="ECO:0000313" key="8">
    <source>
        <dbReference type="Proteomes" id="UP000002281"/>
    </source>
</evidence>
<comment type="similarity">
    <text evidence="4">Belongs to the DEAD box helicase family.</text>
</comment>
<evidence type="ECO:0000256" key="1">
    <source>
        <dbReference type="ARBA" id="ARBA00022741"/>
    </source>
</evidence>
<dbReference type="PROSITE" id="PS51192">
    <property type="entry name" value="HELICASE_ATP_BIND_1"/>
    <property type="match status" value="1"/>
</dbReference>
<reference evidence="7" key="3">
    <citation type="submission" date="2025-09" db="UniProtKB">
        <authorList>
            <consortium name="Ensembl"/>
        </authorList>
    </citation>
    <scope>IDENTIFICATION</scope>
    <source>
        <strain evidence="7">Thoroughbred</strain>
    </source>
</reference>
<dbReference type="GeneTree" id="ENSGT00550000074969"/>
<dbReference type="GO" id="GO:0005524">
    <property type="term" value="F:ATP binding"/>
    <property type="evidence" value="ECO:0007669"/>
    <property type="project" value="UniProtKB-UniRule"/>
</dbReference>
<feature type="region of interest" description="Disordered" evidence="5">
    <location>
        <begin position="152"/>
        <end position="179"/>
    </location>
</feature>